<dbReference type="WBParaSite" id="ES5_v2.g19778.t1">
    <property type="protein sequence ID" value="ES5_v2.g19778.t1"/>
    <property type="gene ID" value="ES5_v2.g19778"/>
</dbReference>
<reference evidence="2" key="1">
    <citation type="submission" date="2022-11" db="UniProtKB">
        <authorList>
            <consortium name="WormBaseParasite"/>
        </authorList>
    </citation>
    <scope>IDENTIFICATION</scope>
</reference>
<organism evidence="1 2">
    <name type="scientific">Panagrolaimus sp. ES5</name>
    <dbReference type="NCBI Taxonomy" id="591445"/>
    <lineage>
        <taxon>Eukaryota</taxon>
        <taxon>Metazoa</taxon>
        <taxon>Ecdysozoa</taxon>
        <taxon>Nematoda</taxon>
        <taxon>Chromadorea</taxon>
        <taxon>Rhabditida</taxon>
        <taxon>Tylenchina</taxon>
        <taxon>Panagrolaimomorpha</taxon>
        <taxon>Panagrolaimoidea</taxon>
        <taxon>Panagrolaimidae</taxon>
        <taxon>Panagrolaimus</taxon>
    </lineage>
</organism>
<evidence type="ECO:0000313" key="2">
    <source>
        <dbReference type="WBParaSite" id="ES5_v2.g19778.t1"/>
    </source>
</evidence>
<name>A0AC34FRK3_9BILA</name>
<protein>
    <submittedName>
        <fullName evidence="2">Uncharacterized protein</fullName>
    </submittedName>
</protein>
<sequence>MFFCQDSYAPENGAVGIERSPLLHEKYGACCANSKVVRMIFRPDRNDIKMDTRETITIAPQELAAFLEEGDAAHDLVLVFATSKKMLYLLMVTFGQPSLEILSG</sequence>
<proteinExistence type="predicted"/>
<accession>A0AC34FRK3</accession>
<dbReference type="Proteomes" id="UP000887579">
    <property type="component" value="Unplaced"/>
</dbReference>
<evidence type="ECO:0000313" key="1">
    <source>
        <dbReference type="Proteomes" id="UP000887579"/>
    </source>
</evidence>